<dbReference type="Pfam" id="PF02467">
    <property type="entry name" value="Whib"/>
    <property type="match status" value="1"/>
</dbReference>
<evidence type="ECO:0000256" key="3">
    <source>
        <dbReference type="ARBA" id="ARBA00022485"/>
    </source>
</evidence>
<dbReference type="OrthoDB" id="5244115at2"/>
<evidence type="ECO:0000256" key="7">
    <source>
        <dbReference type="ARBA" id="ARBA00023015"/>
    </source>
</evidence>
<feature type="binding site" evidence="11">
    <location>
        <position position="41"/>
    </location>
    <ligand>
        <name>[4Fe-4S] cluster</name>
        <dbReference type="ChEBI" id="CHEBI:49883"/>
    </ligand>
</feature>
<keyword evidence="7 11" id="KW-0805">Transcription regulation</keyword>
<keyword evidence="5 11" id="KW-0408">Iron</keyword>
<name>A0A2U2NCH1_9BIFI</name>
<keyword evidence="9 11" id="KW-1015">Disulfide bond</keyword>
<evidence type="ECO:0000256" key="10">
    <source>
        <dbReference type="ARBA" id="ARBA00023163"/>
    </source>
</evidence>
<evidence type="ECO:0000256" key="5">
    <source>
        <dbReference type="ARBA" id="ARBA00023004"/>
    </source>
</evidence>
<dbReference type="InterPro" id="IPR034768">
    <property type="entry name" value="4FE4S_WBL"/>
</dbReference>
<keyword evidence="4 11" id="KW-0479">Metal-binding</keyword>
<sequence length="101" mass="11947">MQGNSRWREQAACRNEDPELFFPLPNDRGSEEKAIAICETCPVKADCLQAALNEQDQFGIWGGLTAEDRRSLLRRRMRLNRIREYERRHGFRQTQDVFYTI</sequence>
<dbReference type="GO" id="GO:0045892">
    <property type="term" value="P:negative regulation of DNA-templated transcription"/>
    <property type="evidence" value="ECO:0007669"/>
    <property type="project" value="TreeGrafter"/>
</dbReference>
<keyword evidence="14" id="KW-1185">Reference proteome</keyword>
<dbReference type="RefSeq" id="WP_109056356.1">
    <property type="nucleotide sequence ID" value="NZ_QFFM01000003.1"/>
</dbReference>
<dbReference type="HAMAP" id="MF_01479">
    <property type="entry name" value="WhiB"/>
    <property type="match status" value="1"/>
</dbReference>
<dbReference type="AlphaFoldDB" id="A0A2U2NCH1"/>
<keyword evidence="8 11" id="KW-0238">DNA-binding</keyword>
<evidence type="ECO:0000256" key="11">
    <source>
        <dbReference type="HAMAP-Rule" id="MF_01479"/>
    </source>
</evidence>
<evidence type="ECO:0000256" key="8">
    <source>
        <dbReference type="ARBA" id="ARBA00023125"/>
    </source>
</evidence>
<comment type="caution">
    <text evidence="13">The sequence shown here is derived from an EMBL/GenBank/DDBJ whole genome shotgun (WGS) entry which is preliminary data.</text>
</comment>
<evidence type="ECO:0000313" key="13">
    <source>
        <dbReference type="EMBL" id="PWG66787.1"/>
    </source>
</evidence>
<feature type="binding site" evidence="11">
    <location>
        <position position="13"/>
    </location>
    <ligand>
        <name>[4Fe-4S] cluster</name>
        <dbReference type="ChEBI" id="CHEBI:49883"/>
    </ligand>
</feature>
<keyword evidence="11" id="KW-0963">Cytoplasm</keyword>
<evidence type="ECO:0000256" key="6">
    <source>
        <dbReference type="ARBA" id="ARBA00023014"/>
    </source>
</evidence>
<feature type="binding site" evidence="11">
    <location>
        <position position="38"/>
    </location>
    <ligand>
        <name>[4Fe-4S] cluster</name>
        <dbReference type="ChEBI" id="CHEBI:49883"/>
    </ligand>
</feature>
<evidence type="ECO:0000256" key="1">
    <source>
        <dbReference type="ARBA" id="ARBA00004496"/>
    </source>
</evidence>
<feature type="binding site" evidence="11">
    <location>
        <position position="47"/>
    </location>
    <ligand>
        <name>[4Fe-4S] cluster</name>
        <dbReference type="ChEBI" id="CHEBI:49883"/>
    </ligand>
</feature>
<dbReference type="PANTHER" id="PTHR38839">
    <property type="entry name" value="TRANSCRIPTIONAL REGULATOR WHID-RELATED"/>
    <property type="match status" value="1"/>
</dbReference>
<dbReference type="GO" id="GO:0047134">
    <property type="term" value="F:protein-disulfide reductase [NAD(P)H] activity"/>
    <property type="evidence" value="ECO:0007669"/>
    <property type="project" value="TreeGrafter"/>
</dbReference>
<dbReference type="EMBL" id="QFFM01000003">
    <property type="protein sequence ID" value="PWG66787.1"/>
    <property type="molecule type" value="Genomic_DNA"/>
</dbReference>
<dbReference type="GO" id="GO:0003677">
    <property type="term" value="F:DNA binding"/>
    <property type="evidence" value="ECO:0007669"/>
    <property type="project" value="UniProtKB-UniRule"/>
</dbReference>
<dbReference type="PROSITE" id="PS51674">
    <property type="entry name" value="4FE4S_WBL"/>
    <property type="match status" value="1"/>
</dbReference>
<dbReference type="InterPro" id="IPR003482">
    <property type="entry name" value="Whib"/>
</dbReference>
<evidence type="ECO:0000256" key="2">
    <source>
        <dbReference type="ARBA" id="ARBA00006597"/>
    </source>
</evidence>
<comment type="similarity">
    <text evidence="2 11">Belongs to the WhiB family.</text>
</comment>
<evidence type="ECO:0000259" key="12">
    <source>
        <dbReference type="PROSITE" id="PS51674"/>
    </source>
</evidence>
<feature type="domain" description="4Fe-4S Wbl-type" evidence="12">
    <location>
        <begin position="12"/>
        <end position="71"/>
    </location>
</feature>
<keyword evidence="10 11" id="KW-0804">Transcription</keyword>
<evidence type="ECO:0000256" key="4">
    <source>
        <dbReference type="ARBA" id="ARBA00022723"/>
    </source>
</evidence>
<dbReference type="GO" id="GO:0035731">
    <property type="term" value="F:dinitrosyl-iron complex binding"/>
    <property type="evidence" value="ECO:0007669"/>
    <property type="project" value="UniProtKB-UniRule"/>
</dbReference>
<dbReference type="GO" id="GO:0045454">
    <property type="term" value="P:cell redox homeostasis"/>
    <property type="evidence" value="ECO:0007669"/>
    <property type="project" value="TreeGrafter"/>
</dbReference>
<organism evidence="13 14">
    <name type="scientific">Bifidobacterium callitrichidarum</name>
    <dbReference type="NCBI Taxonomy" id="2052941"/>
    <lineage>
        <taxon>Bacteria</taxon>
        <taxon>Bacillati</taxon>
        <taxon>Actinomycetota</taxon>
        <taxon>Actinomycetes</taxon>
        <taxon>Bifidobacteriales</taxon>
        <taxon>Bifidobacteriaceae</taxon>
        <taxon>Bifidobacterium</taxon>
    </lineage>
</organism>
<proteinExistence type="inferred from homology"/>
<comment type="subcellular location">
    <subcellularLocation>
        <location evidence="1 11">Cytoplasm</location>
    </subcellularLocation>
</comment>
<comment type="PTM">
    <text evidence="11">Upon Fe-S cluster removal intramolecular disulfide bonds are formed.</text>
</comment>
<comment type="PTM">
    <text evidence="11">The Fe-S cluster can be nitrosylated by nitric oxide (NO).</text>
</comment>
<accession>A0A2U2NCH1</accession>
<evidence type="ECO:0000256" key="9">
    <source>
        <dbReference type="ARBA" id="ARBA00023157"/>
    </source>
</evidence>
<dbReference type="GO" id="GO:0005737">
    <property type="term" value="C:cytoplasm"/>
    <property type="evidence" value="ECO:0007669"/>
    <property type="project" value="UniProtKB-SubCell"/>
</dbReference>
<comment type="cofactor">
    <cofactor evidence="11">
        <name>[4Fe-4S] cluster</name>
        <dbReference type="ChEBI" id="CHEBI:49883"/>
    </cofactor>
    <text evidence="11">Binds 1 [4Fe-4S] cluster per subunit. Following nitrosylation of the [4Fe-4S] cluster binds 1 [4Fe-8(NO)] cluster per subunit.</text>
</comment>
<protein>
    <recommendedName>
        <fullName evidence="11">Transcriptional regulator WhiB</fullName>
    </recommendedName>
</protein>
<dbReference type="GO" id="GO:0046872">
    <property type="term" value="F:metal ion binding"/>
    <property type="evidence" value="ECO:0007669"/>
    <property type="project" value="UniProtKB-KW"/>
</dbReference>
<gene>
    <name evidence="11" type="primary">whiB</name>
    <name evidence="13" type="ORF">DF196_01650</name>
</gene>
<keyword evidence="6 11" id="KW-0411">Iron-sulfur</keyword>
<dbReference type="GO" id="GO:0051539">
    <property type="term" value="F:4 iron, 4 sulfur cluster binding"/>
    <property type="evidence" value="ECO:0007669"/>
    <property type="project" value="UniProtKB-UniRule"/>
</dbReference>
<evidence type="ECO:0000313" key="14">
    <source>
        <dbReference type="Proteomes" id="UP000245876"/>
    </source>
</evidence>
<reference evidence="13 14" key="1">
    <citation type="journal article" date="2018" name="Int. J. Syst. Evol. Microbiol.">
        <title>Bifidobacterium callitrichidarum sp. nov. from the faeces of the emperor tamarin (Saguinus imperator).</title>
        <authorList>
            <person name="Modesto M."/>
            <person name="Michelini S."/>
            <person name="Sansosti M.C."/>
            <person name="De Filippo C."/>
            <person name="Cavalieri D."/>
            <person name="Qvirist L."/>
            <person name="Andlid T."/>
            <person name="Spiezio C."/>
            <person name="Sandri C."/>
            <person name="Pascarelli S."/>
            <person name="Sgorbati B."/>
            <person name="Mattarelli P."/>
        </authorList>
    </citation>
    <scope>NUCLEOTIDE SEQUENCE [LARGE SCALE GENOMIC DNA]</scope>
    <source>
        <strain evidence="13 14">TRI 5</strain>
    </source>
</reference>
<keyword evidence="3 11" id="KW-0004">4Fe-4S</keyword>
<comment type="function">
    <text evidence="11">Acts as a transcriptional regulator. Probably redox-responsive. The apo- but not holo-form probably binds DNA.</text>
</comment>
<dbReference type="Proteomes" id="UP000245876">
    <property type="component" value="Unassembled WGS sequence"/>
</dbReference>